<proteinExistence type="predicted"/>
<feature type="transmembrane region" description="Helical" evidence="1">
    <location>
        <begin position="157"/>
        <end position="182"/>
    </location>
</feature>
<evidence type="ECO:0000256" key="1">
    <source>
        <dbReference type="SAM" id="Phobius"/>
    </source>
</evidence>
<comment type="caution">
    <text evidence="2">The sequence shown here is derived from an EMBL/GenBank/DDBJ whole genome shotgun (WGS) entry which is preliminary data.</text>
</comment>
<accession>A0ABW2UT41</accession>
<evidence type="ECO:0000313" key="2">
    <source>
        <dbReference type="EMBL" id="MFC7747064.1"/>
    </source>
</evidence>
<evidence type="ECO:0000313" key="3">
    <source>
        <dbReference type="Proteomes" id="UP001596620"/>
    </source>
</evidence>
<dbReference type="InterPro" id="IPR047928">
    <property type="entry name" value="Perm_prefix_1"/>
</dbReference>
<keyword evidence="1" id="KW-0472">Membrane</keyword>
<reference evidence="3" key="1">
    <citation type="journal article" date="2019" name="Int. J. Syst. Evol. Microbiol.">
        <title>The Global Catalogue of Microorganisms (GCM) 10K type strain sequencing project: providing services to taxonomists for standard genome sequencing and annotation.</title>
        <authorList>
            <consortium name="The Broad Institute Genomics Platform"/>
            <consortium name="The Broad Institute Genome Sequencing Center for Infectious Disease"/>
            <person name="Wu L."/>
            <person name="Ma J."/>
        </authorList>
    </citation>
    <scope>NUCLEOTIDE SEQUENCE [LARGE SCALE GENOMIC DNA]</scope>
    <source>
        <strain evidence="3">JCM 30234</strain>
    </source>
</reference>
<feature type="transmembrane region" description="Helical" evidence="1">
    <location>
        <begin position="125"/>
        <end position="145"/>
    </location>
</feature>
<keyword evidence="1" id="KW-0812">Transmembrane</keyword>
<gene>
    <name evidence="2" type="ORF">ACFQU8_07415</name>
</gene>
<dbReference type="NCBIfam" id="NF038403">
    <property type="entry name" value="perm_prefix_1"/>
    <property type="match status" value="1"/>
</dbReference>
<dbReference type="EMBL" id="JBHTGR010000013">
    <property type="protein sequence ID" value="MFC7747064.1"/>
    <property type="molecule type" value="Genomic_DNA"/>
</dbReference>
<keyword evidence="3" id="KW-1185">Reference proteome</keyword>
<protein>
    <submittedName>
        <fullName evidence="2">Permease prefix domain 1-containing protein</fullName>
    </submittedName>
</protein>
<dbReference type="RefSeq" id="WP_382358584.1">
    <property type="nucleotide sequence ID" value="NZ_JBHTGR010000013.1"/>
</dbReference>
<keyword evidence="1" id="KW-1133">Transmembrane helix</keyword>
<name>A0ABW2UT41_9BACI</name>
<sequence length="217" mass="23881">MTQSNLDYKIQNYIDDLFSDVGKSQDLFEIKEELTTNLKEKVADYQKQGFDEDAAFRESIISMGDLSGLVDDMKTHGQKEAKDNIYSNRANRISMIGFISSGVLILFGLFISLALYFMGLPDVTVVGPSIFIVIGGALIIFSSLTRETSKKYGMDKLRTFLFTLSGGIILFGFFTAVITGIATGELPIAFISSLAFFIAGIGLFIGSILTGKNRRKE</sequence>
<feature type="transmembrane region" description="Helical" evidence="1">
    <location>
        <begin position="96"/>
        <end position="119"/>
    </location>
</feature>
<organism evidence="2 3">
    <name type="scientific">Lentibacillus kimchii</name>
    <dbReference type="NCBI Taxonomy" id="1542911"/>
    <lineage>
        <taxon>Bacteria</taxon>
        <taxon>Bacillati</taxon>
        <taxon>Bacillota</taxon>
        <taxon>Bacilli</taxon>
        <taxon>Bacillales</taxon>
        <taxon>Bacillaceae</taxon>
        <taxon>Lentibacillus</taxon>
    </lineage>
</organism>
<feature type="transmembrane region" description="Helical" evidence="1">
    <location>
        <begin position="188"/>
        <end position="209"/>
    </location>
</feature>
<dbReference type="Proteomes" id="UP001596620">
    <property type="component" value="Unassembled WGS sequence"/>
</dbReference>